<evidence type="ECO:0000313" key="2">
    <source>
        <dbReference type="Proteomes" id="UP000053058"/>
    </source>
</evidence>
<dbReference type="PATRIC" id="fig|1360.105.peg.2321"/>
<dbReference type="Proteomes" id="UP000053058">
    <property type="component" value="Unassembled WGS sequence"/>
</dbReference>
<reference evidence="2" key="1">
    <citation type="submission" date="2015-10" db="EMBL/GenBank/DDBJ databases">
        <title>Draft Genome Sequences of 11 Lactococcus lactis subspecies cremoris strains.</title>
        <authorList>
            <person name="Wels M."/>
            <person name="Backus L."/>
            <person name="Boekhorst J."/>
            <person name="Dijkstra A."/>
            <person name="Beerthuizen M."/>
            <person name="Kelly W."/>
            <person name="Siezen R."/>
            <person name="Bachmann H."/>
            <person name="Van Hijum S."/>
        </authorList>
    </citation>
    <scope>NUCLEOTIDE SEQUENCE [LARGE SCALE GENOMIC DNA]</scope>
    <source>
        <strain evidence="2">KF282</strain>
    </source>
</reference>
<proteinExistence type="predicted"/>
<dbReference type="AlphaFoldDB" id="A0A0V8CYU8"/>
<gene>
    <name evidence="1" type="ORF">KF282_1082</name>
</gene>
<comment type="caution">
    <text evidence="1">The sequence shown here is derived from an EMBL/GenBank/DDBJ whole genome shotgun (WGS) entry which is preliminary data.</text>
</comment>
<dbReference type="EMBL" id="LKLN01000030">
    <property type="protein sequence ID" value="KSU06491.1"/>
    <property type="molecule type" value="Genomic_DNA"/>
</dbReference>
<dbReference type="RefSeq" id="WP_058219433.1">
    <property type="nucleotide sequence ID" value="NZ_LKLN01000030.1"/>
</dbReference>
<evidence type="ECO:0000313" key="1">
    <source>
        <dbReference type="EMBL" id="KSU06491.1"/>
    </source>
</evidence>
<name>A0A0V8CYU8_LACLL</name>
<organism evidence="1 2">
    <name type="scientific">Lactococcus lactis subsp. lactis</name>
    <name type="common">Streptococcus lactis</name>
    <dbReference type="NCBI Taxonomy" id="1360"/>
    <lineage>
        <taxon>Bacteria</taxon>
        <taxon>Bacillati</taxon>
        <taxon>Bacillota</taxon>
        <taxon>Bacilli</taxon>
        <taxon>Lactobacillales</taxon>
        <taxon>Streptococcaceae</taxon>
        <taxon>Lactococcus</taxon>
    </lineage>
</organism>
<sequence>MKLYKKINEVDLIDYLQSVKDTNSLHYGKNPILPGNFLLFILEEMYQELYYVPLSYLKADFCSPAYLNESFCFTFNQKAFQITDRNQTLILKGEWKQ</sequence>
<protein>
    <submittedName>
        <fullName evidence="1">Uncharacterized protein</fullName>
    </submittedName>
</protein>
<accession>A0A0V8CYU8</accession>